<dbReference type="EMBL" id="BTGU01000011">
    <property type="protein sequence ID" value="GMN40628.1"/>
    <property type="molecule type" value="Genomic_DNA"/>
</dbReference>
<dbReference type="Proteomes" id="UP001187192">
    <property type="component" value="Unassembled WGS sequence"/>
</dbReference>
<accession>A0AA88CZA8</accession>
<protein>
    <submittedName>
        <fullName evidence="2">Uncharacterized protein</fullName>
    </submittedName>
</protein>
<evidence type="ECO:0000313" key="2">
    <source>
        <dbReference type="EMBL" id="GMN40628.1"/>
    </source>
</evidence>
<comment type="caution">
    <text evidence="2">The sequence shown here is derived from an EMBL/GenBank/DDBJ whole genome shotgun (WGS) entry which is preliminary data.</text>
</comment>
<feature type="compositionally biased region" description="Basic and acidic residues" evidence="1">
    <location>
        <begin position="42"/>
        <end position="56"/>
    </location>
</feature>
<dbReference type="AlphaFoldDB" id="A0AA88CZA8"/>
<keyword evidence="3" id="KW-1185">Reference proteome</keyword>
<evidence type="ECO:0000256" key="1">
    <source>
        <dbReference type="SAM" id="MobiDB-lite"/>
    </source>
</evidence>
<gene>
    <name evidence="2" type="ORF">TIFTF001_009855</name>
</gene>
<organism evidence="2 3">
    <name type="scientific">Ficus carica</name>
    <name type="common">Common fig</name>
    <dbReference type="NCBI Taxonomy" id="3494"/>
    <lineage>
        <taxon>Eukaryota</taxon>
        <taxon>Viridiplantae</taxon>
        <taxon>Streptophyta</taxon>
        <taxon>Embryophyta</taxon>
        <taxon>Tracheophyta</taxon>
        <taxon>Spermatophyta</taxon>
        <taxon>Magnoliopsida</taxon>
        <taxon>eudicotyledons</taxon>
        <taxon>Gunneridae</taxon>
        <taxon>Pentapetalae</taxon>
        <taxon>rosids</taxon>
        <taxon>fabids</taxon>
        <taxon>Rosales</taxon>
        <taxon>Moraceae</taxon>
        <taxon>Ficeae</taxon>
        <taxon>Ficus</taxon>
    </lineage>
</organism>
<name>A0AA88CZA8_FICCA</name>
<feature type="region of interest" description="Disordered" evidence="1">
    <location>
        <begin position="24"/>
        <end position="56"/>
    </location>
</feature>
<proteinExistence type="predicted"/>
<dbReference type="Gramene" id="FCD_00013292-RA">
    <property type="protein sequence ID" value="FCD_00013292-RA:cds"/>
    <property type="gene ID" value="FCD_00013292"/>
</dbReference>
<evidence type="ECO:0000313" key="3">
    <source>
        <dbReference type="Proteomes" id="UP001187192"/>
    </source>
</evidence>
<reference evidence="2" key="1">
    <citation type="submission" date="2023-07" db="EMBL/GenBank/DDBJ databases">
        <title>draft genome sequence of fig (Ficus carica).</title>
        <authorList>
            <person name="Takahashi T."/>
            <person name="Nishimura K."/>
        </authorList>
    </citation>
    <scope>NUCLEOTIDE SEQUENCE</scope>
</reference>
<sequence length="171" mass="19552">MPNSYNRRECIQFSAKPEAVVDTLAPDQDREDSVLDFESSDDDHTKTIGGRGRGERSTTKVVGQVCGGDWDPNWRGSCMWLRTFDTAKAYERATFKLHDSKAIFSFPLEVEKYETVDMIKKLKKEKVTKSTGDAISYLKNMQRPFGTPTDMVFFNIHPFTSHFSQIHISNN</sequence>